<gene>
    <name evidence="3" type="ORF">GCM10010873_22510</name>
</gene>
<keyword evidence="4" id="KW-1185">Reference proteome</keyword>
<keyword evidence="2" id="KW-1133">Transmembrane helix</keyword>
<dbReference type="Pfam" id="PF17272">
    <property type="entry name" value="DUF5337"/>
    <property type="match status" value="1"/>
</dbReference>
<keyword evidence="2" id="KW-0472">Membrane</keyword>
<protein>
    <recommendedName>
        <fullName evidence="5">DUF5337 domain-containing protein</fullName>
    </recommendedName>
</protein>
<dbReference type="InterPro" id="IPR020308">
    <property type="entry name" value="Uncharacterised_Ynq1"/>
</dbReference>
<name>A0AA37TTT6_9RHOB</name>
<evidence type="ECO:0000313" key="3">
    <source>
        <dbReference type="EMBL" id="GLS87277.1"/>
    </source>
</evidence>
<evidence type="ECO:0000256" key="2">
    <source>
        <dbReference type="SAM" id="Phobius"/>
    </source>
</evidence>
<evidence type="ECO:0000313" key="4">
    <source>
        <dbReference type="Proteomes" id="UP001157355"/>
    </source>
</evidence>
<reference evidence="3 4" key="1">
    <citation type="journal article" date="2014" name="Int. J. Syst. Evol. Microbiol.">
        <title>Complete genome sequence of Corynebacterium casei LMG S-19264T (=DSM 44701T), isolated from a smear-ripened cheese.</title>
        <authorList>
            <consortium name="US DOE Joint Genome Institute (JGI-PGF)"/>
            <person name="Walter F."/>
            <person name="Albersmeier A."/>
            <person name="Kalinowski J."/>
            <person name="Ruckert C."/>
        </authorList>
    </citation>
    <scope>NUCLEOTIDE SEQUENCE [LARGE SCALE GENOMIC DNA]</scope>
    <source>
        <strain evidence="3 4">NBRC 111766</strain>
    </source>
</reference>
<keyword evidence="2" id="KW-0812">Transmembrane</keyword>
<evidence type="ECO:0000256" key="1">
    <source>
        <dbReference type="SAM" id="MobiDB-lite"/>
    </source>
</evidence>
<evidence type="ECO:0008006" key="5">
    <source>
        <dbReference type="Google" id="ProtNLM"/>
    </source>
</evidence>
<accession>A0AA37TTT6</accession>
<sequence length="81" mass="8810">MPTATGITDMAGPASQDKSARQSRLVALVIAGTMILYMAGQQIGAELGLPLKYTFLLDLAALAGFIWALVVTYQIWRARRR</sequence>
<dbReference type="AlphaFoldDB" id="A0AA37TTT6"/>
<feature type="region of interest" description="Disordered" evidence="1">
    <location>
        <begin position="1"/>
        <end position="21"/>
    </location>
</feature>
<dbReference type="RefSeq" id="WP_284325444.1">
    <property type="nucleotide sequence ID" value="NZ_BSPP01000007.1"/>
</dbReference>
<dbReference type="EMBL" id="BSPP01000007">
    <property type="protein sequence ID" value="GLS87277.1"/>
    <property type="molecule type" value="Genomic_DNA"/>
</dbReference>
<proteinExistence type="predicted"/>
<feature type="transmembrane region" description="Helical" evidence="2">
    <location>
        <begin position="55"/>
        <end position="76"/>
    </location>
</feature>
<organism evidence="3 4">
    <name type="scientific">Cypionkella aquatica</name>
    <dbReference type="NCBI Taxonomy" id="1756042"/>
    <lineage>
        <taxon>Bacteria</taxon>
        <taxon>Pseudomonadati</taxon>
        <taxon>Pseudomonadota</taxon>
        <taxon>Alphaproteobacteria</taxon>
        <taxon>Rhodobacterales</taxon>
        <taxon>Paracoccaceae</taxon>
        <taxon>Cypionkella</taxon>
    </lineage>
</organism>
<dbReference type="Proteomes" id="UP001157355">
    <property type="component" value="Unassembled WGS sequence"/>
</dbReference>
<comment type="caution">
    <text evidence="3">The sequence shown here is derived from an EMBL/GenBank/DDBJ whole genome shotgun (WGS) entry which is preliminary data.</text>
</comment>
<feature type="transmembrane region" description="Helical" evidence="2">
    <location>
        <begin position="25"/>
        <end position="43"/>
    </location>
</feature>